<feature type="transmembrane region" description="Helical" evidence="1">
    <location>
        <begin position="160"/>
        <end position="181"/>
    </location>
</feature>
<comment type="caution">
    <text evidence="2">The sequence shown here is derived from an EMBL/GenBank/DDBJ whole genome shotgun (WGS) entry which is preliminary data.</text>
</comment>
<dbReference type="PANTHER" id="PTHR34391:SF1">
    <property type="entry name" value="UPF0658 GOLGI APPARATUS MEMBRANE PROTEIN C1952.10C-RELATED"/>
    <property type="match status" value="1"/>
</dbReference>
<feature type="transmembrane region" description="Helical" evidence="1">
    <location>
        <begin position="395"/>
        <end position="415"/>
    </location>
</feature>
<dbReference type="Proteomes" id="UP000193920">
    <property type="component" value="Unassembled WGS sequence"/>
</dbReference>
<reference evidence="2 3" key="1">
    <citation type="submission" date="2016-08" db="EMBL/GenBank/DDBJ databases">
        <title>A Parts List for Fungal Cellulosomes Revealed by Comparative Genomics.</title>
        <authorList>
            <consortium name="DOE Joint Genome Institute"/>
            <person name="Haitjema C.H."/>
            <person name="Gilmore S.P."/>
            <person name="Henske J.K."/>
            <person name="Solomon K.V."/>
            <person name="De Groot R."/>
            <person name="Kuo A."/>
            <person name="Mondo S.J."/>
            <person name="Salamov A.A."/>
            <person name="Labutti K."/>
            <person name="Zhao Z."/>
            <person name="Chiniquy J."/>
            <person name="Barry K."/>
            <person name="Brewer H.M."/>
            <person name="Purvine S.O."/>
            <person name="Wright A.T."/>
            <person name="Boxma B."/>
            <person name="Van Alen T."/>
            <person name="Hackstein J.H."/>
            <person name="Baker S.E."/>
            <person name="Grigoriev I.V."/>
            <person name="O'Malley M.A."/>
        </authorList>
    </citation>
    <scope>NUCLEOTIDE SEQUENCE [LARGE SCALE GENOMIC DNA]</scope>
    <source>
        <strain evidence="2 3">G1</strain>
    </source>
</reference>
<gene>
    <name evidence="2" type="ORF">LY90DRAFT_92008</name>
</gene>
<keyword evidence="1" id="KW-1133">Transmembrane helix</keyword>
<dbReference type="EMBL" id="MCOG01000189">
    <property type="protein sequence ID" value="ORY27964.1"/>
    <property type="molecule type" value="Genomic_DNA"/>
</dbReference>
<accession>A0A1Y2AZS6</accession>
<evidence type="ECO:0000256" key="1">
    <source>
        <dbReference type="SAM" id="Phobius"/>
    </source>
</evidence>
<dbReference type="InterPro" id="IPR040410">
    <property type="entry name" value="UPF0658_Golgi"/>
</dbReference>
<organism evidence="2 3">
    <name type="scientific">Neocallimastix californiae</name>
    <dbReference type="NCBI Taxonomy" id="1754190"/>
    <lineage>
        <taxon>Eukaryota</taxon>
        <taxon>Fungi</taxon>
        <taxon>Fungi incertae sedis</taxon>
        <taxon>Chytridiomycota</taxon>
        <taxon>Chytridiomycota incertae sedis</taxon>
        <taxon>Neocallimastigomycetes</taxon>
        <taxon>Neocallimastigales</taxon>
        <taxon>Neocallimastigaceae</taxon>
        <taxon>Neocallimastix</taxon>
    </lineage>
</organism>
<feature type="transmembrane region" description="Helical" evidence="1">
    <location>
        <begin position="349"/>
        <end position="373"/>
    </location>
</feature>
<dbReference type="GO" id="GO:0005794">
    <property type="term" value="C:Golgi apparatus"/>
    <property type="evidence" value="ECO:0007669"/>
    <property type="project" value="TreeGrafter"/>
</dbReference>
<feature type="transmembrane region" description="Helical" evidence="1">
    <location>
        <begin position="457"/>
        <end position="476"/>
    </location>
</feature>
<name>A0A1Y2AZS6_9FUNG</name>
<dbReference type="OrthoDB" id="2151851at2759"/>
<keyword evidence="3" id="KW-1185">Reference proteome</keyword>
<feature type="transmembrane region" description="Helical" evidence="1">
    <location>
        <begin position="244"/>
        <end position="263"/>
    </location>
</feature>
<keyword evidence="1" id="KW-0472">Membrane</keyword>
<evidence type="ECO:0008006" key="4">
    <source>
        <dbReference type="Google" id="ProtNLM"/>
    </source>
</evidence>
<evidence type="ECO:0000313" key="2">
    <source>
        <dbReference type="EMBL" id="ORY27964.1"/>
    </source>
</evidence>
<protein>
    <recommendedName>
        <fullName evidence="4">Transmembrane protein</fullName>
    </recommendedName>
</protein>
<sequence length="502" mass="58332">MNKNNQPGCPPRLASYDMSLEHKITNQYINNSQNQSSIYNHSVLMPVKGGSTYSNISQSQNNYYSSINRPNQTQNFQSRIPQQRISVNNGDISMQPIKNYVQPLSNNHNINIINPNLNNSQYSDFNNNFYQNNNQSKKLNFFNVISNLKSIFKQSKLSKWTLIFIILQVIVIVTLETLLFINNKYFHDKFMDINEKHKKPSSIFDKNYNQSKSVMIYHIIFIIAQIFVLVIYYDSFRISSSVQLITVSIFNFIIAGYSFYQIFQAYFLFKDISNTDEIKNSKDDELRFITSTSKYTQIMSYVVAIASILLFSAVVLLVMSIFLFKKLGWNIYRNVGADIEKTVIIKRRYTFGIVLKFKIFFIFGIIAQCFIFPNKDEEIRWNDVVSSIDTIIKGYAAYALTIILIINVICGYFAVKKQSNFLMIIYILSDMIFIIFSAYMIYIIFKENQYSAVIKSLTGFASIEIVLLLISLYFSISVMSDFNSIDIIKETNHNKINRQFSL</sequence>
<feature type="transmembrane region" description="Helical" evidence="1">
    <location>
        <begin position="422"/>
        <end position="445"/>
    </location>
</feature>
<feature type="transmembrane region" description="Helical" evidence="1">
    <location>
        <begin position="298"/>
        <end position="324"/>
    </location>
</feature>
<dbReference type="AlphaFoldDB" id="A0A1Y2AZS6"/>
<keyword evidence="1" id="KW-0812">Transmembrane</keyword>
<dbReference type="PANTHER" id="PTHR34391">
    <property type="entry name" value="UPF0658 GOLGI APPARATUS MEMBRANE PROTEIN C1952.10C-RELATED"/>
    <property type="match status" value="1"/>
</dbReference>
<proteinExistence type="predicted"/>
<evidence type="ECO:0000313" key="3">
    <source>
        <dbReference type="Proteomes" id="UP000193920"/>
    </source>
</evidence>
<feature type="transmembrane region" description="Helical" evidence="1">
    <location>
        <begin position="214"/>
        <end position="232"/>
    </location>
</feature>